<comment type="caution">
    <text evidence="5">The sequence shown here is derived from an EMBL/GenBank/DDBJ whole genome shotgun (WGS) entry which is preliminary data.</text>
</comment>
<accession>A0A8H6CGW5</accession>
<dbReference type="Pfam" id="PF11954">
    <property type="entry name" value="DUF3471"/>
    <property type="match status" value="1"/>
</dbReference>
<feature type="signal peptide" evidence="2">
    <location>
        <begin position="1"/>
        <end position="18"/>
    </location>
</feature>
<evidence type="ECO:0000259" key="4">
    <source>
        <dbReference type="Pfam" id="PF11954"/>
    </source>
</evidence>
<gene>
    <name evidence="5" type="ORF">HO133_001083</name>
</gene>
<dbReference type="Gene3D" id="3.40.710.10">
    <property type="entry name" value="DD-peptidase/beta-lactamase superfamily"/>
    <property type="match status" value="1"/>
</dbReference>
<dbReference type="InterPro" id="IPR021860">
    <property type="entry name" value="Peptidase_S12_Pab87-rel_C"/>
</dbReference>
<dbReference type="EMBL" id="JACCJB010000011">
    <property type="protein sequence ID" value="KAF6223031.1"/>
    <property type="molecule type" value="Genomic_DNA"/>
</dbReference>
<evidence type="ECO:0000256" key="1">
    <source>
        <dbReference type="ARBA" id="ARBA00038215"/>
    </source>
</evidence>
<feature type="domain" description="Beta-lactamase-related" evidence="3">
    <location>
        <begin position="35"/>
        <end position="367"/>
    </location>
</feature>
<dbReference type="PANTHER" id="PTHR46825">
    <property type="entry name" value="D-ALANYL-D-ALANINE-CARBOXYPEPTIDASE/ENDOPEPTIDASE AMPH"/>
    <property type="match status" value="1"/>
</dbReference>
<dbReference type="InterPro" id="IPR012338">
    <property type="entry name" value="Beta-lactam/transpept-like"/>
</dbReference>
<dbReference type="Proteomes" id="UP000593566">
    <property type="component" value="Unassembled WGS sequence"/>
</dbReference>
<sequence length="552" mass="61890">MLLPKVAFFFGLSALSGADQIPLTAPDASPFTPDFDKLVTDTLDYWHTPGISVAVVAGDKTFSKGYGIATFPDEKVTPSTLFYTGSTTKSFTAAAVSLLIDDTANSSNPLTWQTPLSSLIREDFVLPDEWATSHVTLEDALSHRTGMPDHDLSWGTLNTTVRDAVRKLRHLRMTAEPRTKWQYCNLMYITITHFIETYTSNWLSNILRDRIWEPLGMKDTFFSLSDSKAATYTGNASLARGYVWLNRTQEYRSVSYMDSDAVSGAGAIISNVLDYAKWLRCMMTMAAPLSQAAHNSLRFPRINIPAFGIQNTGLRVVHGYALGWFISNYRGEVMLWHTGSLGGFATMMAYLPRRNWGFTIMANDMEGGKITHQILSYQLLDDLLGTPQSERLSWSATIDWDLRNATEVLRDPTKHLYADAPLGDNAIPLTLSLSHYTGRYTHLGYPNFTLITKTNLDPSLHMAGANHKEILHTDSYMLSGPVSIDFTHASGEYFVIYIRILEETRQPGDYEPMRDMVSKAEFRLGENGAVKELGLQLQPEMGDDKIWFTKVE</sequence>
<evidence type="ECO:0000313" key="5">
    <source>
        <dbReference type="EMBL" id="KAF6223031.1"/>
    </source>
</evidence>
<evidence type="ECO:0000259" key="3">
    <source>
        <dbReference type="Pfam" id="PF00144"/>
    </source>
</evidence>
<feature type="chain" id="PRO_5034009978" description="Penicillin-binding protein" evidence="2">
    <location>
        <begin position="19"/>
        <end position="552"/>
    </location>
</feature>
<evidence type="ECO:0008006" key="7">
    <source>
        <dbReference type="Google" id="ProtNLM"/>
    </source>
</evidence>
<dbReference type="InterPro" id="IPR001466">
    <property type="entry name" value="Beta-lactam-related"/>
</dbReference>
<evidence type="ECO:0000256" key="2">
    <source>
        <dbReference type="SAM" id="SignalP"/>
    </source>
</evidence>
<dbReference type="PANTHER" id="PTHR46825:SF9">
    <property type="entry name" value="BETA-LACTAMASE-RELATED DOMAIN-CONTAINING PROTEIN"/>
    <property type="match status" value="1"/>
</dbReference>
<dbReference type="GeneID" id="59329501"/>
<dbReference type="SUPFAM" id="SSF56601">
    <property type="entry name" value="beta-lactamase/transpeptidase-like"/>
    <property type="match status" value="1"/>
</dbReference>
<organism evidence="5 6">
    <name type="scientific">Letharia lupina</name>
    <dbReference type="NCBI Taxonomy" id="560253"/>
    <lineage>
        <taxon>Eukaryota</taxon>
        <taxon>Fungi</taxon>
        <taxon>Dikarya</taxon>
        <taxon>Ascomycota</taxon>
        <taxon>Pezizomycotina</taxon>
        <taxon>Lecanoromycetes</taxon>
        <taxon>OSLEUM clade</taxon>
        <taxon>Lecanoromycetidae</taxon>
        <taxon>Lecanorales</taxon>
        <taxon>Lecanorineae</taxon>
        <taxon>Parmeliaceae</taxon>
        <taxon>Letharia</taxon>
    </lineage>
</organism>
<dbReference type="InterPro" id="IPR050491">
    <property type="entry name" value="AmpC-like"/>
</dbReference>
<feature type="domain" description="Peptidase S12 Pab87-related C-terminal" evidence="4">
    <location>
        <begin position="429"/>
        <end position="550"/>
    </location>
</feature>
<keyword evidence="6" id="KW-1185">Reference proteome</keyword>
<name>A0A8H6CGW5_9LECA</name>
<evidence type="ECO:0000313" key="6">
    <source>
        <dbReference type="Proteomes" id="UP000593566"/>
    </source>
</evidence>
<comment type="similarity">
    <text evidence="1">Belongs to the peptidase S12 family.</text>
</comment>
<protein>
    <recommendedName>
        <fullName evidence="7">Penicillin-binding protein</fullName>
    </recommendedName>
</protein>
<proteinExistence type="inferred from homology"/>
<dbReference type="Pfam" id="PF00144">
    <property type="entry name" value="Beta-lactamase"/>
    <property type="match status" value="1"/>
</dbReference>
<reference evidence="5 6" key="1">
    <citation type="journal article" date="2020" name="Genomics">
        <title>Complete, high-quality genomes from long-read metagenomic sequencing of two wolf lichen thalli reveals enigmatic genome architecture.</title>
        <authorList>
            <person name="McKenzie S.K."/>
            <person name="Walston R.F."/>
            <person name="Allen J.L."/>
        </authorList>
    </citation>
    <scope>NUCLEOTIDE SEQUENCE [LARGE SCALE GENOMIC DNA]</scope>
    <source>
        <strain evidence="5">WasteWater1</strain>
    </source>
</reference>
<dbReference type="AlphaFoldDB" id="A0A8H6CGW5"/>
<dbReference type="RefSeq" id="XP_037152377.1">
    <property type="nucleotide sequence ID" value="XM_037292015.1"/>
</dbReference>
<keyword evidence="2" id="KW-0732">Signal</keyword>